<protein>
    <submittedName>
        <fullName evidence="4">Putative oxidoreductase</fullName>
    </submittedName>
</protein>
<keyword evidence="3" id="KW-0560">Oxidoreductase</keyword>
<dbReference type="GeneID" id="54472183"/>
<gene>
    <name evidence="4" type="ORF">BDY17DRAFT_251532</name>
</gene>
<evidence type="ECO:0000313" key="5">
    <source>
        <dbReference type="Proteomes" id="UP000799767"/>
    </source>
</evidence>
<evidence type="ECO:0000256" key="1">
    <source>
        <dbReference type="ARBA" id="ARBA00006484"/>
    </source>
</evidence>
<dbReference type="PANTHER" id="PTHR43180">
    <property type="entry name" value="3-OXOACYL-(ACYL-CARRIER-PROTEIN) REDUCTASE (AFU_ORTHOLOGUE AFUA_6G11210)"/>
    <property type="match status" value="1"/>
</dbReference>
<evidence type="ECO:0000256" key="3">
    <source>
        <dbReference type="ARBA" id="ARBA00023002"/>
    </source>
</evidence>
<dbReference type="Proteomes" id="UP000799767">
    <property type="component" value="Unassembled WGS sequence"/>
</dbReference>
<evidence type="ECO:0000256" key="2">
    <source>
        <dbReference type="ARBA" id="ARBA00022857"/>
    </source>
</evidence>
<keyword evidence="5" id="KW-1185">Reference proteome</keyword>
<dbReference type="InterPro" id="IPR002347">
    <property type="entry name" value="SDR_fam"/>
</dbReference>
<dbReference type="SUPFAM" id="SSF51735">
    <property type="entry name" value="NAD(P)-binding Rossmann-fold domains"/>
    <property type="match status" value="1"/>
</dbReference>
<dbReference type="PANTHER" id="PTHR43180:SF66">
    <property type="entry name" value="SHORT-CHAIN DEHYDROGENASE_REDUCTASE FAMILY PROTEIN"/>
    <property type="match status" value="1"/>
</dbReference>
<dbReference type="Pfam" id="PF13561">
    <property type="entry name" value="adh_short_C2"/>
    <property type="match status" value="1"/>
</dbReference>
<dbReference type="NCBIfam" id="NF005559">
    <property type="entry name" value="PRK07231.1"/>
    <property type="match status" value="1"/>
</dbReference>
<dbReference type="CDD" id="cd05233">
    <property type="entry name" value="SDR_c"/>
    <property type="match status" value="1"/>
</dbReference>
<dbReference type="Gene3D" id="3.40.50.720">
    <property type="entry name" value="NAD(P)-binding Rossmann-like Domain"/>
    <property type="match status" value="1"/>
</dbReference>
<sequence length="268" mass="28726">MADTRLKGRIAIITGGSSGLGAATAIRFAEVGARVVVADLKSAGVEKKIQDKHGADSATFVKCDVTQESDIEALVKEAARWGGRVDIACNYAGIAVETGQGMNKRAHEVSSNDYDRLYAVNERGVWLSCKYQLAQMLSQEPREPNGRGERTKGWILNAASMLGLVAYPYVSCYVPAKHAVVGMTKQMAIDYAQDRIHVNCLCPGFIESPMIAALTADPATRDALAAQHPWNALGRPEDIADAAVFLCSDEAAFVTGHSMIIDGGYTCQ</sequence>
<reference evidence="4" key="1">
    <citation type="journal article" date="2020" name="Stud. Mycol.">
        <title>101 Dothideomycetes genomes: a test case for predicting lifestyles and emergence of pathogens.</title>
        <authorList>
            <person name="Haridas S."/>
            <person name="Albert R."/>
            <person name="Binder M."/>
            <person name="Bloem J."/>
            <person name="Labutti K."/>
            <person name="Salamov A."/>
            <person name="Andreopoulos B."/>
            <person name="Baker S."/>
            <person name="Barry K."/>
            <person name="Bills G."/>
            <person name="Bluhm B."/>
            <person name="Cannon C."/>
            <person name="Castanera R."/>
            <person name="Culley D."/>
            <person name="Daum C."/>
            <person name="Ezra D."/>
            <person name="Gonzalez J."/>
            <person name="Henrissat B."/>
            <person name="Kuo A."/>
            <person name="Liang C."/>
            <person name="Lipzen A."/>
            <person name="Lutzoni F."/>
            <person name="Magnuson J."/>
            <person name="Mondo S."/>
            <person name="Nolan M."/>
            <person name="Ohm R."/>
            <person name="Pangilinan J."/>
            <person name="Park H.-J."/>
            <person name="Ramirez L."/>
            <person name="Alfaro M."/>
            <person name="Sun H."/>
            <person name="Tritt A."/>
            <person name="Yoshinaga Y."/>
            <person name="Zwiers L.-H."/>
            <person name="Turgeon B."/>
            <person name="Goodwin S."/>
            <person name="Spatafora J."/>
            <person name="Crous P."/>
            <person name="Grigoriev I."/>
        </authorList>
    </citation>
    <scope>NUCLEOTIDE SEQUENCE</scope>
    <source>
        <strain evidence="4">CBS 113389</strain>
    </source>
</reference>
<dbReference type="InterPro" id="IPR036291">
    <property type="entry name" value="NAD(P)-bd_dom_sf"/>
</dbReference>
<dbReference type="OrthoDB" id="417891at2759"/>
<dbReference type="EMBL" id="MU001636">
    <property type="protein sequence ID" value="KAF2482389.1"/>
    <property type="molecule type" value="Genomic_DNA"/>
</dbReference>
<dbReference type="FunFam" id="3.40.50.720:FF:000084">
    <property type="entry name" value="Short-chain dehydrogenase reductase"/>
    <property type="match status" value="1"/>
</dbReference>
<name>A0A6A6PQP6_9PEZI</name>
<keyword evidence="2" id="KW-0521">NADP</keyword>
<dbReference type="PRINTS" id="PR00080">
    <property type="entry name" value="SDRFAMILY"/>
</dbReference>
<evidence type="ECO:0000313" key="4">
    <source>
        <dbReference type="EMBL" id="KAF2482389.1"/>
    </source>
</evidence>
<dbReference type="RefSeq" id="XP_033588959.1">
    <property type="nucleotide sequence ID" value="XM_033731181.1"/>
</dbReference>
<dbReference type="PRINTS" id="PR00081">
    <property type="entry name" value="GDHRDH"/>
</dbReference>
<dbReference type="GO" id="GO:0016491">
    <property type="term" value="F:oxidoreductase activity"/>
    <property type="evidence" value="ECO:0007669"/>
    <property type="project" value="UniProtKB-KW"/>
</dbReference>
<accession>A0A6A6PQP6</accession>
<organism evidence="4 5">
    <name type="scientific">Neohortaea acidophila</name>
    <dbReference type="NCBI Taxonomy" id="245834"/>
    <lineage>
        <taxon>Eukaryota</taxon>
        <taxon>Fungi</taxon>
        <taxon>Dikarya</taxon>
        <taxon>Ascomycota</taxon>
        <taxon>Pezizomycotina</taxon>
        <taxon>Dothideomycetes</taxon>
        <taxon>Dothideomycetidae</taxon>
        <taxon>Mycosphaerellales</taxon>
        <taxon>Teratosphaeriaceae</taxon>
        <taxon>Neohortaea</taxon>
    </lineage>
</organism>
<comment type="similarity">
    <text evidence="1">Belongs to the short-chain dehydrogenases/reductases (SDR) family.</text>
</comment>
<proteinExistence type="inferred from homology"/>
<dbReference type="AlphaFoldDB" id="A0A6A6PQP6"/>